<evidence type="ECO:0000256" key="1">
    <source>
        <dbReference type="SAM" id="Phobius"/>
    </source>
</evidence>
<organism evidence="2 3">
    <name type="scientific">Curtobacterium poinsettiae</name>
    <dbReference type="NCBI Taxonomy" id="159612"/>
    <lineage>
        <taxon>Bacteria</taxon>
        <taxon>Bacillati</taxon>
        <taxon>Actinomycetota</taxon>
        <taxon>Actinomycetes</taxon>
        <taxon>Micrococcales</taxon>
        <taxon>Microbacteriaceae</taxon>
        <taxon>Curtobacterium</taxon>
    </lineage>
</organism>
<dbReference type="RefSeq" id="WP_111100431.1">
    <property type="nucleotide sequence ID" value="NZ_CP106879.1"/>
</dbReference>
<keyword evidence="1" id="KW-0472">Membrane</keyword>
<dbReference type="AlphaFoldDB" id="A0A9Q9T2W1"/>
<accession>A0A9Q9T2W1</accession>
<feature type="transmembrane region" description="Helical" evidence="1">
    <location>
        <begin position="12"/>
        <end position="32"/>
    </location>
</feature>
<feature type="transmembrane region" description="Helical" evidence="1">
    <location>
        <begin position="38"/>
        <end position="58"/>
    </location>
</feature>
<evidence type="ECO:0000313" key="2">
    <source>
        <dbReference type="EMBL" id="UYC80844.1"/>
    </source>
</evidence>
<keyword evidence="1" id="KW-0812">Transmembrane</keyword>
<sequence length="64" mass="7105">MGSLKPLPRALAWFVAVAAALMLALGLLNLIINTGRIGSWLPLVVMMPWSLYLGVWSLRNQDKR</sequence>
<protein>
    <submittedName>
        <fullName evidence="2">Uncharacterized protein</fullName>
    </submittedName>
</protein>
<evidence type="ECO:0000313" key="3">
    <source>
        <dbReference type="Proteomes" id="UP001062223"/>
    </source>
</evidence>
<proteinExistence type="predicted"/>
<keyword evidence="1" id="KW-1133">Transmembrane helix</keyword>
<reference evidence="2" key="1">
    <citation type="submission" date="2022-09" db="EMBL/GenBank/DDBJ databases">
        <title>Taxonomy of Curtobacterium flaccumfaciens.</title>
        <authorList>
            <person name="Osdaghi E."/>
            <person name="Taghavi S.M."/>
            <person name="Hamidizade M."/>
            <person name="Abachi H."/>
            <person name="Fazliarab A."/>
            <person name="Baeyen S."/>
            <person name="Portier P."/>
            <person name="Van Vaerenbergh J."/>
            <person name="Jacques M.-A."/>
        </authorList>
    </citation>
    <scope>NUCLEOTIDE SEQUENCE</scope>
    <source>
        <strain evidence="2">AGQB46</strain>
    </source>
</reference>
<dbReference type="EMBL" id="CP106879">
    <property type="protein sequence ID" value="UYC80844.1"/>
    <property type="molecule type" value="Genomic_DNA"/>
</dbReference>
<dbReference type="Proteomes" id="UP001062223">
    <property type="component" value="Chromosome"/>
</dbReference>
<gene>
    <name evidence="2" type="ORF">OE229_17315</name>
</gene>
<name>A0A9Q9T2W1_9MICO</name>
<dbReference type="KEGG" id="cpoi:OE229_17315"/>